<comment type="caution">
    <text evidence="1">The sequence shown here is derived from an EMBL/GenBank/DDBJ whole genome shotgun (WGS) entry which is preliminary data.</text>
</comment>
<evidence type="ECO:0000313" key="2">
    <source>
        <dbReference type="Proteomes" id="UP000245283"/>
    </source>
</evidence>
<dbReference type="EMBL" id="QETB01000003">
    <property type="protein sequence ID" value="PWF26408.1"/>
    <property type="molecule type" value="Genomic_DNA"/>
</dbReference>
<dbReference type="AlphaFoldDB" id="A0A2V1K710"/>
<reference evidence="2" key="1">
    <citation type="submission" date="2018-05" db="EMBL/GenBank/DDBJ databases">
        <authorList>
            <person name="Li Y."/>
        </authorList>
    </citation>
    <scope>NUCLEOTIDE SEQUENCE [LARGE SCALE GENOMIC DNA]</scope>
    <source>
        <strain evidence="2">sk1b4</strain>
    </source>
</reference>
<dbReference type="Proteomes" id="UP000245283">
    <property type="component" value="Unassembled WGS sequence"/>
</dbReference>
<organism evidence="1 2">
    <name type="scientific">Ancrocorticia populi</name>
    <dbReference type="NCBI Taxonomy" id="2175228"/>
    <lineage>
        <taxon>Bacteria</taxon>
        <taxon>Bacillati</taxon>
        <taxon>Actinomycetota</taxon>
        <taxon>Actinomycetes</taxon>
        <taxon>Actinomycetales</taxon>
        <taxon>Actinomycetaceae</taxon>
        <taxon>Ancrocorticia</taxon>
    </lineage>
</organism>
<gene>
    <name evidence="1" type="ORF">DD236_05980</name>
</gene>
<accession>A0A2V1K710</accession>
<keyword evidence="2" id="KW-1185">Reference proteome</keyword>
<evidence type="ECO:0000313" key="1">
    <source>
        <dbReference type="EMBL" id="PWF26408.1"/>
    </source>
</evidence>
<proteinExistence type="predicted"/>
<dbReference type="RefSeq" id="WP_109093481.1">
    <property type="nucleotide sequence ID" value="NZ_QETB01000003.1"/>
</dbReference>
<protein>
    <submittedName>
        <fullName evidence="1">Uncharacterized protein</fullName>
    </submittedName>
</protein>
<sequence length="207" mass="21514">MIVWAGSQEDLGYRLLAAGTTEHVIAKSGDLGEVLSLREPAWSGVAVPPGTGALRLAENSDGLAKAVGFADTLAFAGGLPGAFGFLSRVAGMVEAVRQASGQEYLAGYARVNATGPEAWAALAALTQLRVERIESTPDALVGAVAHRLGITVTPPQHEPTIEFGPTGFRWDGARASNERVELYTAGAQIRLLTSREPDIGAMMAACG</sequence>
<name>A0A2V1K710_9ACTO</name>